<proteinExistence type="predicted"/>
<dbReference type="SUPFAM" id="SSF69318">
    <property type="entry name" value="Integrin alpha N-terminal domain"/>
    <property type="match status" value="1"/>
</dbReference>
<evidence type="ECO:0000313" key="4">
    <source>
        <dbReference type="Proteomes" id="UP001235744"/>
    </source>
</evidence>
<dbReference type="InterPro" id="IPR028994">
    <property type="entry name" value="Integrin_alpha_N"/>
</dbReference>
<dbReference type="PANTHER" id="PTHR44103">
    <property type="entry name" value="PROPROTEIN CONVERTASE P"/>
    <property type="match status" value="1"/>
</dbReference>
<name>A0ABY9IJY7_9ACTN</name>
<gene>
    <name evidence="3" type="ORF">P8A19_09045</name>
</gene>
<organism evidence="3 4">
    <name type="scientific">Streptomyces poriferorum</name>
    <dbReference type="NCBI Taxonomy" id="2798799"/>
    <lineage>
        <taxon>Bacteria</taxon>
        <taxon>Bacillati</taxon>
        <taxon>Actinomycetota</taxon>
        <taxon>Actinomycetes</taxon>
        <taxon>Kitasatosporales</taxon>
        <taxon>Streptomycetaceae</taxon>
        <taxon>Streptomyces</taxon>
    </lineage>
</organism>
<sequence length="283" mass="29400">MAKIFGRLPGRAATRVAAAAITAALVGTGTSAFAADTGDAPMYGITGVDSTGASYYYAPNGEGSLQARVPFDTGWKDTKFLGLVDSNADSLPDGRWQTNAAGVLNYAANDNSDLKNVGHGWGIYNKLVSAGNLGGGEAGDLLGRDSAGNLYLYLGYGDGTVTQRYKVGGGWNAYTQIAGNGDLTGDGKNDIVAADKSGVLWLYKGTGNYKAPFAARTKVGSGWNAYNTVFAPGDIDLDGTTDLVGRDAKGALYLYKGTGKAAAPYGYRTQIGTGGWNTYRLIF</sequence>
<dbReference type="Pfam" id="PF13517">
    <property type="entry name" value="FG-GAP_3"/>
    <property type="match status" value="1"/>
</dbReference>
<dbReference type="Gene3D" id="2.115.10.10">
    <property type="entry name" value="Tachylectin 2"/>
    <property type="match status" value="1"/>
</dbReference>
<feature type="signal peptide" evidence="2">
    <location>
        <begin position="1"/>
        <end position="34"/>
    </location>
</feature>
<keyword evidence="4" id="KW-1185">Reference proteome</keyword>
<dbReference type="Proteomes" id="UP001235744">
    <property type="component" value="Chromosome"/>
</dbReference>
<accession>A0ABY9IJY7</accession>
<feature type="chain" id="PRO_5046881240" evidence="2">
    <location>
        <begin position="35"/>
        <end position="283"/>
    </location>
</feature>
<dbReference type="EMBL" id="CP120988">
    <property type="protein sequence ID" value="WLQ55577.1"/>
    <property type="molecule type" value="Genomic_DNA"/>
</dbReference>
<protein>
    <submittedName>
        <fullName evidence="3">VCBS repeat-containing protein</fullName>
    </submittedName>
</protein>
<keyword evidence="1 2" id="KW-0732">Signal</keyword>
<dbReference type="PANTHER" id="PTHR44103:SF1">
    <property type="entry name" value="PROPROTEIN CONVERTASE P"/>
    <property type="match status" value="1"/>
</dbReference>
<reference evidence="3 4" key="1">
    <citation type="submission" date="2023-03" db="EMBL/GenBank/DDBJ databases">
        <title>Isolation and description of six Streptomyces strains from soil environments, able to metabolize different microbial glucans.</title>
        <authorList>
            <person name="Widen T."/>
            <person name="Larsbrink J."/>
        </authorList>
    </citation>
    <scope>NUCLEOTIDE SEQUENCE [LARGE SCALE GENOMIC DNA]</scope>
    <source>
        <strain evidence="3 4">Alt2</strain>
    </source>
</reference>
<evidence type="ECO:0000313" key="3">
    <source>
        <dbReference type="EMBL" id="WLQ55577.1"/>
    </source>
</evidence>
<dbReference type="InterPro" id="IPR013517">
    <property type="entry name" value="FG-GAP"/>
</dbReference>
<dbReference type="RefSeq" id="WP_306106214.1">
    <property type="nucleotide sequence ID" value="NZ_CP120988.1"/>
</dbReference>
<evidence type="ECO:0000256" key="1">
    <source>
        <dbReference type="ARBA" id="ARBA00022729"/>
    </source>
</evidence>
<evidence type="ECO:0000256" key="2">
    <source>
        <dbReference type="SAM" id="SignalP"/>
    </source>
</evidence>